<dbReference type="Pfam" id="PF18962">
    <property type="entry name" value="Por_Secre_tail"/>
    <property type="match status" value="1"/>
</dbReference>
<evidence type="ECO:0000313" key="5">
    <source>
        <dbReference type="Proteomes" id="UP000293952"/>
    </source>
</evidence>
<evidence type="ECO:0000256" key="2">
    <source>
        <dbReference type="SAM" id="SignalP"/>
    </source>
</evidence>
<evidence type="ECO:0000259" key="3">
    <source>
        <dbReference type="Pfam" id="PF18962"/>
    </source>
</evidence>
<accession>A0A4Q4KRB5</accession>
<organism evidence="4 5">
    <name type="scientific">Brumimicrobium glaciale</name>
    <dbReference type="NCBI Taxonomy" id="200475"/>
    <lineage>
        <taxon>Bacteria</taxon>
        <taxon>Pseudomonadati</taxon>
        <taxon>Bacteroidota</taxon>
        <taxon>Flavobacteriia</taxon>
        <taxon>Flavobacteriales</taxon>
        <taxon>Crocinitomicaceae</taxon>
        <taxon>Brumimicrobium</taxon>
    </lineage>
</organism>
<dbReference type="SUPFAM" id="SSF50965">
    <property type="entry name" value="Galactose oxidase, central domain"/>
    <property type="match status" value="1"/>
</dbReference>
<dbReference type="RefSeq" id="WP_130091962.1">
    <property type="nucleotide sequence ID" value="NZ_SETE01000001.1"/>
</dbReference>
<evidence type="ECO:0000256" key="1">
    <source>
        <dbReference type="ARBA" id="ARBA00022729"/>
    </source>
</evidence>
<protein>
    <submittedName>
        <fullName evidence="4">T9SS type A sorting domain-containing protein</fullName>
    </submittedName>
</protein>
<reference evidence="4 5" key="1">
    <citation type="submission" date="2019-02" db="EMBL/GenBank/DDBJ databases">
        <title>Genome sequence of the sea-ice species Brumimicrobium glaciale.</title>
        <authorList>
            <person name="Bowman J.P."/>
        </authorList>
    </citation>
    <scope>NUCLEOTIDE SEQUENCE [LARGE SCALE GENOMIC DNA]</scope>
    <source>
        <strain evidence="4 5">IC156</strain>
    </source>
</reference>
<feature type="signal peptide" evidence="2">
    <location>
        <begin position="1"/>
        <end position="18"/>
    </location>
</feature>
<comment type="caution">
    <text evidence="4">The sequence shown here is derived from an EMBL/GenBank/DDBJ whole genome shotgun (WGS) entry which is preliminary data.</text>
</comment>
<feature type="chain" id="PRO_5020373543" evidence="2">
    <location>
        <begin position="19"/>
        <end position="526"/>
    </location>
</feature>
<keyword evidence="1 2" id="KW-0732">Signal</keyword>
<dbReference type="OrthoDB" id="9811934at2"/>
<dbReference type="AlphaFoldDB" id="A0A4Q4KRB5"/>
<feature type="domain" description="Secretion system C-terminal sorting" evidence="3">
    <location>
        <begin position="454"/>
        <end position="525"/>
    </location>
</feature>
<evidence type="ECO:0000313" key="4">
    <source>
        <dbReference type="EMBL" id="RYM35595.1"/>
    </source>
</evidence>
<dbReference type="InterPro" id="IPR026444">
    <property type="entry name" value="Secre_tail"/>
</dbReference>
<dbReference type="InterPro" id="IPR011043">
    <property type="entry name" value="Gal_Oxase/kelch_b-propeller"/>
</dbReference>
<name>A0A4Q4KRB5_9FLAO</name>
<dbReference type="NCBIfam" id="TIGR04183">
    <property type="entry name" value="Por_Secre_tail"/>
    <property type="match status" value="1"/>
</dbReference>
<dbReference type="Proteomes" id="UP000293952">
    <property type="component" value="Unassembled WGS sequence"/>
</dbReference>
<sequence length="526" mass="56492">MKLTLLLSVLFLSLFSISQTLQITSQYVIGGDLNDFARSGIRVNNKTIIGGDSYSGSSGDKTTANYGGSDLWILSLDNSNSLEWQNNFGGASNDLMVKMMETSDGNLLVGSSSESGINGNKTAPNKGGFDFWLIKLDDLGNEIWQKSYGGSGDEYLGDIVELADGSILLVGQTLSPISGDKTENSYGQSDCWIVKIDGDGNVIWDKTIGGSDDEGLTSVAIDENENIIISGSSKSPISGLKTEGSYGSYDIWVLKLDSNGNILWDKTIGGNGGDLSSNLIYSDNRVYVIGYSLSGISGTKTESSRGVFDIWVTKLDQDGNVLLDRTCGGNNTDQPSQAMITNSGELLVAGVSDSGISGEVEISSHNNSLDFWIIIADTSDLSIKSQFKFGGDQDEVSPTILQTENNSLLLFGASQSDISGDKTEPNKGQNDFWILELSTDLSTSDFNKEESLSIYPNPTSNTFKISNLPSGESYDLNVLDMMGKSVLQSKVSSINNTVNVNSLSPGMYTLQMFDSNKKYTSKLIVE</sequence>
<proteinExistence type="predicted"/>
<keyword evidence="5" id="KW-1185">Reference proteome</keyword>
<dbReference type="EMBL" id="SETE01000001">
    <property type="protein sequence ID" value="RYM35595.1"/>
    <property type="molecule type" value="Genomic_DNA"/>
</dbReference>
<dbReference type="PANTHER" id="PTHR42754:SF1">
    <property type="entry name" value="LIPOPROTEIN"/>
    <property type="match status" value="1"/>
</dbReference>
<dbReference type="PANTHER" id="PTHR42754">
    <property type="entry name" value="ENDOGLUCANASE"/>
    <property type="match status" value="1"/>
</dbReference>
<gene>
    <name evidence="4" type="ORF">ERX46_00990</name>
</gene>